<keyword evidence="3" id="KW-1185">Reference proteome</keyword>
<feature type="non-terminal residue" evidence="2">
    <location>
        <position position="148"/>
    </location>
</feature>
<gene>
    <name evidence="2" type="ORF">BN2614_LOCUS1</name>
</gene>
<dbReference type="Proteomes" id="UP000269945">
    <property type="component" value="Unassembled WGS sequence"/>
</dbReference>
<name>A0A9X9LE58_GULGU</name>
<feature type="compositionally biased region" description="Polar residues" evidence="1">
    <location>
        <begin position="57"/>
        <end position="75"/>
    </location>
</feature>
<comment type="caution">
    <text evidence="2">The sequence shown here is derived from an EMBL/GenBank/DDBJ whole genome shotgun (WGS) entry which is preliminary data.</text>
</comment>
<feature type="region of interest" description="Disordered" evidence="1">
    <location>
        <begin position="22"/>
        <end position="89"/>
    </location>
</feature>
<feature type="compositionally biased region" description="Basic and acidic residues" evidence="1">
    <location>
        <begin position="27"/>
        <end position="37"/>
    </location>
</feature>
<feature type="compositionally biased region" description="Low complexity" evidence="1">
    <location>
        <begin position="131"/>
        <end position="148"/>
    </location>
</feature>
<protein>
    <submittedName>
        <fullName evidence="2">Uncharacterized protein</fullName>
    </submittedName>
</protein>
<sequence length="148" mass="15361">GSIQVLLGPFPAWSWPCCPPSPALSSCRREGRAEGRGWRQITSPRPPHPRGEGHPSLQSWPQGHQSSRPQPNPQLWGTGGGPQGRAPASYVAGACPLASRPGIRLRGPSVGASPGLAAAPFFSGRCSGTASPSLESDSSTSLRTSFSI</sequence>
<proteinExistence type="predicted"/>
<organism evidence="2 3">
    <name type="scientific">Gulo gulo</name>
    <name type="common">Wolverine</name>
    <name type="synonym">Gluton</name>
    <dbReference type="NCBI Taxonomy" id="48420"/>
    <lineage>
        <taxon>Eukaryota</taxon>
        <taxon>Metazoa</taxon>
        <taxon>Chordata</taxon>
        <taxon>Craniata</taxon>
        <taxon>Vertebrata</taxon>
        <taxon>Euteleostomi</taxon>
        <taxon>Mammalia</taxon>
        <taxon>Eutheria</taxon>
        <taxon>Laurasiatheria</taxon>
        <taxon>Carnivora</taxon>
        <taxon>Caniformia</taxon>
        <taxon>Musteloidea</taxon>
        <taxon>Mustelidae</taxon>
        <taxon>Guloninae</taxon>
        <taxon>Gulo</taxon>
    </lineage>
</organism>
<evidence type="ECO:0000313" key="2">
    <source>
        <dbReference type="EMBL" id="VCW64864.1"/>
    </source>
</evidence>
<reference evidence="2 3" key="1">
    <citation type="submission" date="2018-10" db="EMBL/GenBank/DDBJ databases">
        <authorList>
            <person name="Ekblom R."/>
            <person name="Jareborg N."/>
        </authorList>
    </citation>
    <scope>NUCLEOTIDE SEQUENCE [LARGE SCALE GENOMIC DNA]</scope>
    <source>
        <tissue evidence="2">Muscle</tissue>
    </source>
</reference>
<feature type="region of interest" description="Disordered" evidence="1">
    <location>
        <begin position="102"/>
        <end position="148"/>
    </location>
</feature>
<feature type="non-terminal residue" evidence="2">
    <location>
        <position position="1"/>
    </location>
</feature>
<evidence type="ECO:0000256" key="1">
    <source>
        <dbReference type="SAM" id="MobiDB-lite"/>
    </source>
</evidence>
<dbReference type="AlphaFoldDB" id="A0A9X9LE58"/>
<dbReference type="EMBL" id="CYRY02001264">
    <property type="protein sequence ID" value="VCW64864.1"/>
    <property type="molecule type" value="Genomic_DNA"/>
</dbReference>
<accession>A0A9X9LE58</accession>
<evidence type="ECO:0000313" key="3">
    <source>
        <dbReference type="Proteomes" id="UP000269945"/>
    </source>
</evidence>